<dbReference type="OrthoDB" id="8523426at2"/>
<sequence>MPTLQEPVQVGDLKLKNRVVMAALTRTRAGTTHVPNELMAEYYAQRASGGLMFTEATMVDPQASAFIGEGGLYSPEHALGWKKVTDAVHAKGGLIQVQLWHPGRATHQDINNGVQPISSTPRAIRDSSTHTPTGKHAYPVPRALTTAEVPGIVEMFRQASLHAKAAGFDGVQMHGAHGYLLDQFLRDGANDRTDVYGGSLQNRARLLFDVIDAAIGVWGAGKVGLRISPLVGFNDMVDSNPRELVAYVAEQAQARKLGHFELRHDQWDRPEELELQKIARRAFRGALLLNGGFDGASGEAAVAEGRADAIVYGKWYLSNPDLPERIAKKAELNAFDPATFYAPGPEGYTDYPRLAA</sequence>
<dbReference type="SUPFAM" id="SSF51395">
    <property type="entry name" value="FMN-linked oxidoreductases"/>
    <property type="match status" value="1"/>
</dbReference>
<evidence type="ECO:0000256" key="3">
    <source>
        <dbReference type="ARBA" id="ARBA00023002"/>
    </source>
</evidence>
<dbReference type="GO" id="GO:0005829">
    <property type="term" value="C:cytosol"/>
    <property type="evidence" value="ECO:0007669"/>
    <property type="project" value="TreeGrafter"/>
</dbReference>
<feature type="domain" description="NADH:flavin oxidoreductase/NADH oxidase N-terminal" evidence="5">
    <location>
        <begin position="4"/>
        <end position="332"/>
    </location>
</feature>
<dbReference type="InterPro" id="IPR013785">
    <property type="entry name" value="Aldolase_TIM"/>
</dbReference>
<keyword evidence="3" id="KW-0560">Oxidoreductase</keyword>
<evidence type="ECO:0000259" key="5">
    <source>
        <dbReference type="Pfam" id="PF00724"/>
    </source>
</evidence>
<dbReference type="PANTHER" id="PTHR22893:SF98">
    <property type="entry name" value="OXIDOREDUCTASE"/>
    <property type="match status" value="1"/>
</dbReference>
<comment type="cofactor">
    <cofactor evidence="1">
        <name>FMN</name>
        <dbReference type="ChEBI" id="CHEBI:58210"/>
    </cofactor>
</comment>
<evidence type="ECO:0000313" key="6">
    <source>
        <dbReference type="EMBL" id="TDU31445.1"/>
    </source>
</evidence>
<dbReference type="Gene3D" id="3.20.20.70">
    <property type="entry name" value="Aldolase class I"/>
    <property type="match status" value="1"/>
</dbReference>
<dbReference type="PANTHER" id="PTHR22893">
    <property type="entry name" value="NADH OXIDOREDUCTASE-RELATED"/>
    <property type="match status" value="1"/>
</dbReference>
<dbReference type="CDD" id="cd02933">
    <property type="entry name" value="OYE_like_FMN"/>
    <property type="match status" value="1"/>
</dbReference>
<feature type="compositionally biased region" description="Polar residues" evidence="4">
    <location>
        <begin position="111"/>
        <end position="121"/>
    </location>
</feature>
<comment type="caution">
    <text evidence="6">The sequence shown here is derived from an EMBL/GenBank/DDBJ whole genome shotgun (WGS) entry which is preliminary data.</text>
</comment>
<dbReference type="AlphaFoldDB" id="A0A4R7PBI2"/>
<dbReference type="InterPro" id="IPR045247">
    <property type="entry name" value="Oye-like"/>
</dbReference>
<dbReference type="GO" id="GO:0010181">
    <property type="term" value="F:FMN binding"/>
    <property type="evidence" value="ECO:0007669"/>
    <property type="project" value="InterPro"/>
</dbReference>
<dbReference type="Pfam" id="PF00724">
    <property type="entry name" value="Oxidored_FMN"/>
    <property type="match status" value="1"/>
</dbReference>
<evidence type="ECO:0000256" key="1">
    <source>
        <dbReference type="ARBA" id="ARBA00001917"/>
    </source>
</evidence>
<dbReference type="EMBL" id="SOBT01000008">
    <property type="protein sequence ID" value="TDU31445.1"/>
    <property type="molecule type" value="Genomic_DNA"/>
</dbReference>
<feature type="region of interest" description="Disordered" evidence="4">
    <location>
        <begin position="111"/>
        <end position="138"/>
    </location>
</feature>
<dbReference type="InterPro" id="IPR001155">
    <property type="entry name" value="OxRdtase_FMN_N"/>
</dbReference>
<reference evidence="6 7" key="1">
    <citation type="submission" date="2019-03" db="EMBL/GenBank/DDBJ databases">
        <title>Genomic Encyclopedia of Type Strains, Phase IV (KMG-IV): sequencing the most valuable type-strain genomes for metagenomic binning, comparative biology and taxonomic classification.</title>
        <authorList>
            <person name="Goeker M."/>
        </authorList>
    </citation>
    <scope>NUCLEOTIDE SEQUENCE [LARGE SCALE GENOMIC DNA]</scope>
    <source>
        <strain evidence="6 7">DSM 26377</strain>
    </source>
</reference>
<dbReference type="RefSeq" id="WP_133880024.1">
    <property type="nucleotide sequence ID" value="NZ_MWIN01000012.1"/>
</dbReference>
<evidence type="ECO:0000256" key="4">
    <source>
        <dbReference type="SAM" id="MobiDB-lite"/>
    </source>
</evidence>
<keyword evidence="7" id="KW-1185">Reference proteome</keyword>
<organism evidence="6 7">
    <name type="scientific">Panacagrimonas perspica</name>
    <dbReference type="NCBI Taxonomy" id="381431"/>
    <lineage>
        <taxon>Bacteria</taxon>
        <taxon>Pseudomonadati</taxon>
        <taxon>Pseudomonadota</taxon>
        <taxon>Gammaproteobacteria</taxon>
        <taxon>Nevskiales</taxon>
        <taxon>Nevskiaceae</taxon>
        <taxon>Panacagrimonas</taxon>
    </lineage>
</organism>
<protein>
    <submittedName>
        <fullName evidence="6">N-ethylmaleimide reductase</fullName>
    </submittedName>
</protein>
<name>A0A4R7PBI2_9GAMM</name>
<gene>
    <name evidence="6" type="ORF">DFR24_0814</name>
</gene>
<dbReference type="FunFam" id="3.20.20.70:FF:000059">
    <property type="entry name" value="N-ethylmaleimide reductase, FMN-linked"/>
    <property type="match status" value="1"/>
</dbReference>
<proteinExistence type="inferred from homology"/>
<accession>A0A4R7PBI2</accession>
<comment type="similarity">
    <text evidence="2">Belongs to the NADH:flavin oxidoreductase/NADH oxidase family.</text>
</comment>
<evidence type="ECO:0000256" key="2">
    <source>
        <dbReference type="ARBA" id="ARBA00005979"/>
    </source>
</evidence>
<dbReference type="GO" id="GO:0016628">
    <property type="term" value="F:oxidoreductase activity, acting on the CH-CH group of donors, NAD or NADP as acceptor"/>
    <property type="evidence" value="ECO:0007669"/>
    <property type="project" value="UniProtKB-ARBA"/>
</dbReference>
<evidence type="ECO:0000313" key="7">
    <source>
        <dbReference type="Proteomes" id="UP000295341"/>
    </source>
</evidence>
<dbReference type="Proteomes" id="UP000295341">
    <property type="component" value="Unassembled WGS sequence"/>
</dbReference>